<sequence length="247" mass="28781">MLPYTAYLRVYEPLEAFPERERTWWRAYASSKARPRRVQALQAEQEESLRALIVRADEGPSLVHESQNAYLRRFHGKTYICPWQRRLRSWTAFSAAQGLSVEVTGRQHIRESTWHVPRQWFVPFLREERWISLERPRTLTYVTTMARARDRLGRAQAVRERTSALPFGDVRGLARALSRFHPESLVELDYGGLVHLLDDAALEADDSVGETAVALVAWERDEIELAVAMRLRLKERWRAIRAIETAN</sequence>
<keyword evidence="3" id="KW-1185">Reference proteome</keyword>
<protein>
    <recommendedName>
        <fullName evidence="1">DUF8083 domain-containing protein</fullName>
    </recommendedName>
</protein>
<gene>
    <name evidence="2" type="ORF">GCM10010468_53680</name>
</gene>
<reference evidence="3" key="1">
    <citation type="journal article" date="2019" name="Int. J. Syst. Evol. Microbiol.">
        <title>The Global Catalogue of Microorganisms (GCM) 10K type strain sequencing project: providing services to taxonomists for standard genome sequencing and annotation.</title>
        <authorList>
            <consortium name="The Broad Institute Genomics Platform"/>
            <consortium name="The Broad Institute Genome Sequencing Center for Infectious Disease"/>
            <person name="Wu L."/>
            <person name="Ma J."/>
        </authorList>
    </citation>
    <scope>NUCLEOTIDE SEQUENCE [LARGE SCALE GENOMIC DNA]</scope>
    <source>
        <strain evidence="3">JCM 9377</strain>
    </source>
</reference>
<dbReference type="Pfam" id="PF26312">
    <property type="entry name" value="DUF8083"/>
    <property type="match status" value="2"/>
</dbReference>
<organism evidence="2 3">
    <name type="scientific">Actinocorallia longicatena</name>
    <dbReference type="NCBI Taxonomy" id="111803"/>
    <lineage>
        <taxon>Bacteria</taxon>
        <taxon>Bacillati</taxon>
        <taxon>Actinomycetota</taxon>
        <taxon>Actinomycetes</taxon>
        <taxon>Streptosporangiales</taxon>
        <taxon>Thermomonosporaceae</taxon>
        <taxon>Actinocorallia</taxon>
    </lineage>
</organism>
<evidence type="ECO:0000313" key="2">
    <source>
        <dbReference type="EMBL" id="GAA3225799.1"/>
    </source>
</evidence>
<evidence type="ECO:0000313" key="3">
    <source>
        <dbReference type="Proteomes" id="UP001501237"/>
    </source>
</evidence>
<dbReference type="InterPro" id="IPR058396">
    <property type="entry name" value="DUF8083"/>
</dbReference>
<dbReference type="Proteomes" id="UP001501237">
    <property type="component" value="Unassembled WGS sequence"/>
</dbReference>
<name>A0ABP6QF58_9ACTN</name>
<feature type="domain" description="DUF8083" evidence="1">
    <location>
        <begin position="103"/>
        <end position="244"/>
    </location>
</feature>
<dbReference type="EMBL" id="BAAAUV010000015">
    <property type="protein sequence ID" value="GAA3225799.1"/>
    <property type="molecule type" value="Genomic_DNA"/>
</dbReference>
<evidence type="ECO:0000259" key="1">
    <source>
        <dbReference type="Pfam" id="PF26312"/>
    </source>
</evidence>
<comment type="caution">
    <text evidence="2">The sequence shown here is derived from an EMBL/GenBank/DDBJ whole genome shotgun (WGS) entry which is preliminary data.</text>
</comment>
<dbReference type="RefSeq" id="WP_425547821.1">
    <property type="nucleotide sequence ID" value="NZ_BAAAUV010000015.1"/>
</dbReference>
<proteinExistence type="predicted"/>
<accession>A0ABP6QF58</accession>
<feature type="domain" description="DUF8083" evidence="1">
    <location>
        <begin position="4"/>
        <end position="98"/>
    </location>
</feature>